<feature type="region of interest" description="Disordered" evidence="1">
    <location>
        <begin position="1584"/>
        <end position="1606"/>
    </location>
</feature>
<feature type="compositionally biased region" description="Low complexity" evidence="1">
    <location>
        <begin position="1899"/>
        <end position="1909"/>
    </location>
</feature>
<feature type="compositionally biased region" description="Polar residues" evidence="1">
    <location>
        <begin position="1721"/>
        <end position="1739"/>
    </location>
</feature>
<feature type="compositionally biased region" description="Polar residues" evidence="1">
    <location>
        <begin position="1919"/>
        <end position="1948"/>
    </location>
</feature>
<feature type="compositionally biased region" description="Low complexity" evidence="1">
    <location>
        <begin position="1802"/>
        <end position="1813"/>
    </location>
</feature>
<dbReference type="Proteomes" id="UP001443914">
    <property type="component" value="Unassembled WGS sequence"/>
</dbReference>
<dbReference type="EMBL" id="JBDFQZ010000008">
    <property type="protein sequence ID" value="KAK9699312.1"/>
    <property type="molecule type" value="Genomic_DNA"/>
</dbReference>
<dbReference type="PANTHER" id="PTHR23185:SF0">
    <property type="entry name" value="PROTEIN VIRILIZER HOMOLOG"/>
    <property type="match status" value="1"/>
</dbReference>
<feature type="compositionally biased region" description="Low complexity" evidence="1">
    <location>
        <begin position="2050"/>
        <end position="2072"/>
    </location>
</feature>
<evidence type="ECO:0008006" key="4">
    <source>
        <dbReference type="Google" id="ProtNLM"/>
    </source>
</evidence>
<feature type="compositionally biased region" description="Polar residues" evidence="1">
    <location>
        <begin position="2073"/>
        <end position="2084"/>
    </location>
</feature>
<sequence>MGRPEPCVLFSQTFVHPHLDEYVDEVTFAEPVVITACEFLEQNASSLSSVIALLGATSPPSFALEVFVQCEGEARFRRLCQPFLYSHSSSNMLEVEAVVTNHLVVRGSYRSLSLVVYGNTAEDLGQFNVEFDSDSSLANLVAASDAKLEDLPPLFHTRHLKLEESISSLKALSSVPPLADISVQIREFLQLTFRMLSIENFNVLSYEVMSIVTSTAASFFATELASTGLRLQQLNLGGSVDVKEPLLVFSDGKTSLIDICKKHVEAGDIPCYFLEECSFLESEADLATSKELVDMVFQHFQFNKDSSYVGHPHLSQRDSVVLWLSLSLVICSGKESCFHYVSGGGMEQLVVLLSKDLNGSTAQLMLLGVIELATRYSVGCEGLLGWWPRDDETVPSGISEGYSQLLKLLMQKQRHDIAALATYILHRLRFYEVASRYENAVLSILGQSFGVGNPSTTTSSILVSAKSQLRKLLKLMNLTGWVEDPSPVAGVIRSLMMVPFEGLLTDKATSKLIASSSCRFLHQEIDGKLLSLLKERGFLPLSVALISSSELRTEVGHTFEALLDVTSSIEAVIISLMFCRAGLIFLLQHPDLSSTMIHAFNDGEDVNECIPLRYASVLISKGFFCRLQAVGANLEMHLRVVNALDRLLTSTPHSEEFLWVLWELCGLSRSDCGRQALLAFALFPEAIKILIEALHSAKELEPITLTSGTPLNLAIFHAAAELCEVIVTDSASTSVSAWIDHATDLHKALHSSSPGSNRKDAPTRLLEWIDAGVVYHKNGAVGLLRYAAVLASGGDAHITSTDVLVLDSMEVDNALGYSSNESDVNLVESLLGKLVSEKFFDGVPLRDSSVAQLTTAIRILAHIAENSEVAASLYDEGAMTIIYVILVNCTSMLERSSNNYDYLVDDGIDGSSTSDLVLERNREKYLVDLLIPSLLLLLELLQRLKETKEQYRNTKLMNVLLKLHREISPKLAACAVDLSSSYPDSALGLQTICHLIASALACWPVHSWAPSLFQTLLDSVQAASSLALGPKETCSMLSLLIDLFPEEGIWHWKNGLPLLTAVRSLAIGSWLGSLQERKVNWYLEQPHLEVLLCQLGPHLQKIAALVLHYAVGTLGVIQDMLRIFILRIARQKAENASVLLQPIVSWIHDHLIESSSLEEIVAYKGYKLLGFLSRVLEHPLAKPLLLKDGAVSMLTKVLGRIDAHGKSPTDGSSVFSVSNCLLPVLRSLSLICDGPSTARLLGLYHCQEYLSSEDCAKIFNYVFKFCQVLPVGKELLACLAVLKGLVSHADGQRVLLDVFRFVKFGKSNEDQTERMQDGHEYYTRLIDAEWNSGPLLFCLINLYRSVEIGGLSTYAIEAATMLTNGAVRFCMDGKSFSEERIDALKYFFGLSSGVDSLDGVPEESIKYVRDWPALLSSKMTDDDYVVSSHLEATLHQLLDSAKSLSSMLLKPIDSRSDTDVVSEETRLALSDPVSSKIHLLADNSVDRFENELHIGELCDRFLWECPENLHNRLSQAGLLGKRKISAVDAGNRHGKGENASVDVRGSGSTVVPVPTRRDTFRQRKPNTSRPPSMHVDDYVARERNADGSTNPNVIAIPRLGSSGGRPPSIHVDEFMARQRDRQNAHAMAGVESVSQAKKIAPENDNNTEKSSKPKQVKVDLDDDLQGIDIVFDAEENEPDDKLPFSQADDNLQQIASASAQQSPRSIVEDTENDVKDMDTTLPHNAQSELSTRMSGSQPVPNLRREASVSSEKKYFEQPDDMKNNNLAVSGGFDPSLGAKASRFAASAYGRSSPVPPNFIPENNNRGVGNAAVGGPQGHHEQKHLPNQPPLPPTPPPQIISPARSQGSEPNPASSPFINSHNDMPPAYPNYHAQREYQPSYGNSATSPSPSRFMMDSRYSRPSHSSESARPLPPLPPTQPSFSTNPVNMPSRASTSQSSVYGQNNTGPDLSQYAPPPMMPPGFSRPLSIPFSAHSNFLVQQSDNVGGIAQNAHAPQPQMQSVHQPPHLQPLQPPQMPRPPQMSHQLRPPMQIPHQAEQSSNMPQGHVPMLMQPQQPQQQSQMSQYQMYYQAQQRDNSPQLQQQQKAPHPPVDAATQQQMDSAMTLQQYFSSPEAIQSLLSDRDKLCQLLEQHPKLMQMLQERLGQL</sequence>
<gene>
    <name evidence="2" type="ORF">RND81_08G166700</name>
</gene>
<reference evidence="2" key="1">
    <citation type="submission" date="2024-03" db="EMBL/GenBank/DDBJ databases">
        <title>WGS assembly of Saponaria officinalis var. Norfolk2.</title>
        <authorList>
            <person name="Jenkins J."/>
            <person name="Shu S."/>
            <person name="Grimwood J."/>
            <person name="Barry K."/>
            <person name="Goodstein D."/>
            <person name="Schmutz J."/>
            <person name="Leebens-Mack J."/>
            <person name="Osbourn A."/>
        </authorList>
    </citation>
    <scope>NUCLEOTIDE SEQUENCE [LARGE SCALE GENOMIC DNA]</scope>
    <source>
        <strain evidence="2">JIC</strain>
    </source>
</reference>
<feature type="region of interest" description="Disordered" evidence="1">
    <location>
        <begin position="1987"/>
        <end position="2094"/>
    </location>
</feature>
<feature type="region of interest" description="Disordered" evidence="1">
    <location>
        <begin position="1529"/>
        <end position="1553"/>
    </location>
</feature>
<protein>
    <recommendedName>
        <fullName evidence="4">Virilizer N-terminal domain-containing protein</fullName>
    </recommendedName>
</protein>
<feature type="compositionally biased region" description="Basic and acidic residues" evidence="1">
    <location>
        <begin position="1742"/>
        <end position="1762"/>
    </location>
</feature>
<evidence type="ECO:0000313" key="2">
    <source>
        <dbReference type="EMBL" id="KAK9699312.1"/>
    </source>
</evidence>
<dbReference type="InterPro" id="IPR026736">
    <property type="entry name" value="Virilizer"/>
</dbReference>
<feature type="compositionally biased region" description="Pro residues" evidence="1">
    <location>
        <begin position="1826"/>
        <end position="1838"/>
    </location>
</feature>
<dbReference type="SUPFAM" id="SSF48371">
    <property type="entry name" value="ARM repeat"/>
    <property type="match status" value="1"/>
</dbReference>
<accession>A0AAW1J8M5</accession>
<feature type="compositionally biased region" description="Basic and acidic residues" evidence="1">
    <location>
        <begin position="1646"/>
        <end position="1655"/>
    </location>
</feature>
<evidence type="ECO:0000256" key="1">
    <source>
        <dbReference type="SAM" id="MobiDB-lite"/>
    </source>
</evidence>
<feature type="region of interest" description="Disordered" evidence="1">
    <location>
        <begin position="1713"/>
        <end position="1768"/>
    </location>
</feature>
<keyword evidence="3" id="KW-1185">Reference proteome</keyword>
<name>A0AAW1J8M5_SAPOF</name>
<dbReference type="GO" id="GO:0036396">
    <property type="term" value="C:RNA N6-methyladenosine methyltransferase complex"/>
    <property type="evidence" value="ECO:0007669"/>
    <property type="project" value="TreeGrafter"/>
</dbReference>
<feature type="region of interest" description="Disordered" evidence="1">
    <location>
        <begin position="1786"/>
        <end position="1966"/>
    </location>
</feature>
<organism evidence="2 3">
    <name type="scientific">Saponaria officinalis</name>
    <name type="common">Common soapwort</name>
    <name type="synonym">Lychnis saponaria</name>
    <dbReference type="NCBI Taxonomy" id="3572"/>
    <lineage>
        <taxon>Eukaryota</taxon>
        <taxon>Viridiplantae</taxon>
        <taxon>Streptophyta</taxon>
        <taxon>Embryophyta</taxon>
        <taxon>Tracheophyta</taxon>
        <taxon>Spermatophyta</taxon>
        <taxon>Magnoliopsida</taxon>
        <taxon>eudicotyledons</taxon>
        <taxon>Gunneridae</taxon>
        <taxon>Pentapetalae</taxon>
        <taxon>Caryophyllales</taxon>
        <taxon>Caryophyllaceae</taxon>
        <taxon>Caryophylleae</taxon>
        <taxon>Saponaria</taxon>
    </lineage>
</organism>
<dbReference type="GO" id="GO:0003723">
    <property type="term" value="F:RNA binding"/>
    <property type="evidence" value="ECO:0007669"/>
    <property type="project" value="TreeGrafter"/>
</dbReference>
<dbReference type="PANTHER" id="PTHR23185">
    <property type="entry name" value="PROTEIN VIRILIZER HOMOLOG"/>
    <property type="match status" value="1"/>
</dbReference>
<feature type="compositionally biased region" description="Polar residues" evidence="1">
    <location>
        <begin position="1879"/>
        <end position="1889"/>
    </location>
</feature>
<dbReference type="InterPro" id="IPR016024">
    <property type="entry name" value="ARM-type_fold"/>
</dbReference>
<evidence type="ECO:0000313" key="3">
    <source>
        <dbReference type="Proteomes" id="UP001443914"/>
    </source>
</evidence>
<comment type="caution">
    <text evidence="2">The sequence shown here is derived from an EMBL/GenBank/DDBJ whole genome shotgun (WGS) entry which is preliminary data.</text>
</comment>
<proteinExistence type="predicted"/>
<feature type="region of interest" description="Disordered" evidence="1">
    <location>
        <begin position="1622"/>
        <end position="1655"/>
    </location>
</feature>
<feature type="compositionally biased region" description="Pro residues" evidence="1">
    <location>
        <begin position="2006"/>
        <end position="2019"/>
    </location>
</feature>
<feature type="compositionally biased region" description="Polar residues" evidence="1">
    <location>
        <begin position="1842"/>
        <end position="1861"/>
    </location>
</feature>